<comment type="caution">
    <text evidence="3">The sequence shown here is derived from an EMBL/GenBank/DDBJ whole genome shotgun (WGS) entry which is preliminary data.</text>
</comment>
<dbReference type="Gene3D" id="3.40.50.300">
    <property type="entry name" value="P-loop containing nucleotide triphosphate hydrolases"/>
    <property type="match status" value="1"/>
</dbReference>
<dbReference type="PANTHER" id="PTHR43581">
    <property type="entry name" value="ATP/GTP PHOSPHATASE"/>
    <property type="match status" value="1"/>
</dbReference>
<dbReference type="InterPro" id="IPR034139">
    <property type="entry name" value="TOPRIM_OLD"/>
</dbReference>
<dbReference type="Pfam" id="PF13175">
    <property type="entry name" value="AAA_15"/>
    <property type="match status" value="1"/>
</dbReference>
<gene>
    <name evidence="3" type="ORF">ACI76L_08835</name>
</gene>
<proteinExistence type="predicted"/>
<evidence type="ECO:0000259" key="2">
    <source>
        <dbReference type="Pfam" id="PF20469"/>
    </source>
</evidence>
<keyword evidence="4" id="KW-1185">Reference proteome</keyword>
<organism evidence="3 4">
    <name type="scientific">Capnocytophaga stomatis</name>
    <dbReference type="NCBI Taxonomy" id="1848904"/>
    <lineage>
        <taxon>Bacteria</taxon>
        <taxon>Pseudomonadati</taxon>
        <taxon>Bacteroidota</taxon>
        <taxon>Flavobacteriia</taxon>
        <taxon>Flavobacteriales</taxon>
        <taxon>Flavobacteriaceae</taxon>
        <taxon>Capnocytophaga</taxon>
    </lineage>
</organism>
<reference evidence="3 4" key="1">
    <citation type="journal article" date="2016" name="Sci. Rep.">
        <title>Whole genome sequencing identifies a novel species of the genus Capnocytophaga isolated from dog and cat bite wounds in humans.</title>
        <authorList>
            <person name="Zangenah S."/>
            <person name="Abbasi N."/>
            <person name="Andersson A.F."/>
            <person name="Bergman P."/>
        </authorList>
    </citation>
    <scope>NUCLEOTIDE SEQUENCE [LARGE SCALE GENOMIC DNA]</scope>
    <source>
        <strain evidence="3 4">W5</strain>
    </source>
</reference>
<dbReference type="RefSeq" id="WP_405254497.1">
    <property type="nucleotide sequence ID" value="NZ_JBJGWE010000006.1"/>
</dbReference>
<dbReference type="InterPro" id="IPR051396">
    <property type="entry name" value="Bact_Antivir_Def_Nuclease"/>
</dbReference>
<dbReference type="InterPro" id="IPR027417">
    <property type="entry name" value="P-loop_NTPase"/>
</dbReference>
<dbReference type="Proteomes" id="UP001622370">
    <property type="component" value="Unassembled WGS sequence"/>
</dbReference>
<dbReference type="SUPFAM" id="SSF52540">
    <property type="entry name" value="P-loop containing nucleoside triphosphate hydrolases"/>
    <property type="match status" value="1"/>
</dbReference>
<accession>A0ABW8QC07</accession>
<dbReference type="Pfam" id="PF20469">
    <property type="entry name" value="OLD-like_TOPRIM"/>
    <property type="match status" value="1"/>
</dbReference>
<protein>
    <submittedName>
        <fullName evidence="3">AAA family ATPase</fullName>
    </submittedName>
</protein>
<evidence type="ECO:0000313" key="3">
    <source>
        <dbReference type="EMBL" id="MFK8293886.1"/>
    </source>
</evidence>
<feature type="domain" description="OLD protein-like TOPRIM" evidence="2">
    <location>
        <begin position="442"/>
        <end position="508"/>
    </location>
</feature>
<feature type="domain" description="Endonuclease GajA/Old nuclease/RecF-like AAA" evidence="1">
    <location>
        <begin position="5"/>
        <end position="366"/>
    </location>
</feature>
<dbReference type="PANTHER" id="PTHR43581:SF2">
    <property type="entry name" value="EXCINUCLEASE ATPASE SUBUNIT"/>
    <property type="match status" value="1"/>
</dbReference>
<dbReference type="InterPro" id="IPR041685">
    <property type="entry name" value="AAA_GajA/Old/RecF-like"/>
</dbReference>
<dbReference type="EMBL" id="JBJGWJ010000006">
    <property type="protein sequence ID" value="MFK8293886.1"/>
    <property type="molecule type" value="Genomic_DNA"/>
</dbReference>
<evidence type="ECO:0000259" key="1">
    <source>
        <dbReference type="Pfam" id="PF13175"/>
    </source>
</evidence>
<evidence type="ECO:0000313" key="4">
    <source>
        <dbReference type="Proteomes" id="UP001622370"/>
    </source>
</evidence>
<sequence length="645" mass="75524">MIIGLVLRNIKTYQGINYIPLTNKENLTALVGNNGVGKSAVLEALDTFFNNKSWNYNISLNKSQLKTTPPYIVPIFFIEKGKISEENKHVAQKLSQVIWEITESDITHHKNRIQFKIFEKQKRFLERDLKKEDYFIIPLGIDYNDNLSISIFNIHKLSREFLESDGAEESKFRDDVLEREFKGLFTEIKNLYQYIYIPKDIDPVSFTKLETREIQSLMGETLSEIIERNVTSHQINTINTNLTSFLEELSNELGDYSFRTTTDRQQKLRKNDVYNLIIEAFFAIRKLHKKQDSKWLDISNLSSGEKQKAIIDLAYNLIKNHRQNTENLIIAVDEPESSLHISACFDHFIRIAEISKNTHQFLFTTHWYGFLPIMEKCSLTSVTRTLEEGHKFDTISLENYREEVRQQTSESRGELPYNLRLKSINDFIQTIISSIVEENSFNWLICEGSSEKIYFNYYFKELVENNKLRIIPVGGAKEIKRIYEHLCVSIEEFKKQLKGKVAFISDTDADLVDYKVNDIENKIINRRIVNEVDQTKLVKIDSNPKSPKTEIEDSLNGKAFYKTLLLFKEENLDLLSFISPEEEKSEVPSYFAMDLKPTDYGKLTNFFDKENIKFDFAKKYVGVLEEDKNFVKPNWILEIERFYKS</sequence>
<name>A0ABW8QC07_9FLAO</name>